<dbReference type="Proteomes" id="UP000321393">
    <property type="component" value="Unassembled WGS sequence"/>
</dbReference>
<dbReference type="OrthoDB" id="1689949at2759"/>
<organism evidence="1 2">
    <name type="scientific">Cucumis melo var. makuwa</name>
    <name type="common">Oriental melon</name>
    <dbReference type="NCBI Taxonomy" id="1194695"/>
    <lineage>
        <taxon>Eukaryota</taxon>
        <taxon>Viridiplantae</taxon>
        <taxon>Streptophyta</taxon>
        <taxon>Embryophyta</taxon>
        <taxon>Tracheophyta</taxon>
        <taxon>Spermatophyta</taxon>
        <taxon>Magnoliopsida</taxon>
        <taxon>eudicotyledons</taxon>
        <taxon>Gunneridae</taxon>
        <taxon>Pentapetalae</taxon>
        <taxon>rosids</taxon>
        <taxon>fabids</taxon>
        <taxon>Cucurbitales</taxon>
        <taxon>Cucurbitaceae</taxon>
        <taxon>Benincaseae</taxon>
        <taxon>Cucumis</taxon>
    </lineage>
</organism>
<dbReference type="InterPro" id="IPR051320">
    <property type="entry name" value="Viral_Replic_Matur_Polypro"/>
</dbReference>
<protein>
    <submittedName>
        <fullName evidence="1">Reverse transcriptase</fullName>
    </submittedName>
</protein>
<dbReference type="Gene3D" id="3.30.70.270">
    <property type="match status" value="2"/>
</dbReference>
<dbReference type="CDD" id="cd01647">
    <property type="entry name" value="RT_LTR"/>
    <property type="match status" value="1"/>
</dbReference>
<comment type="caution">
    <text evidence="1">The sequence shown here is derived from an EMBL/GenBank/DDBJ whole genome shotgun (WGS) entry which is preliminary data.</text>
</comment>
<name>A0A5A7U099_CUCMM</name>
<dbReference type="AlphaFoldDB" id="A0A5A7U099"/>
<keyword evidence="1" id="KW-0695">RNA-directed DNA polymerase</keyword>
<evidence type="ECO:0000313" key="1">
    <source>
        <dbReference type="EMBL" id="KAA0047021.1"/>
    </source>
</evidence>
<dbReference type="PANTHER" id="PTHR33064:SF39">
    <property type="match status" value="1"/>
</dbReference>
<dbReference type="InterPro" id="IPR043128">
    <property type="entry name" value="Rev_trsase/Diguanyl_cyclase"/>
</dbReference>
<dbReference type="Gene3D" id="2.40.70.10">
    <property type="entry name" value="Acid Proteases"/>
    <property type="match status" value="1"/>
</dbReference>
<dbReference type="InterPro" id="IPR021109">
    <property type="entry name" value="Peptidase_aspartic_dom_sf"/>
</dbReference>
<sequence>MINDYEIVALIKATSDVFKNGVPEKMIDPRSFTVSCSVDGMDLGHALCDQGASINLMPLSIFKKLRIVSGWRICIDYCKLNAATKKEMFLLFGWHSGYNQITIALKDQHKTTFTCPYETFAFRRMPFDLCNASRTFQKECLNILEELLKRCEETRLILNWEKCHFMVTVGIVLGHKIAHMELEVDPTKIDVVSKLPLPSNLKPLRSFLEYAGFYSRFIKSYS</sequence>
<dbReference type="InterPro" id="IPR043502">
    <property type="entry name" value="DNA/RNA_pol_sf"/>
</dbReference>
<keyword evidence="1" id="KW-0808">Transferase</keyword>
<gene>
    <name evidence="1" type="ORF">E6C27_scaffold829G00030</name>
</gene>
<accession>A0A5A7U099</accession>
<proteinExistence type="predicted"/>
<dbReference type="EMBL" id="SSTE01013514">
    <property type="protein sequence ID" value="KAA0047021.1"/>
    <property type="molecule type" value="Genomic_DNA"/>
</dbReference>
<dbReference type="PANTHER" id="PTHR33064">
    <property type="entry name" value="POL PROTEIN"/>
    <property type="match status" value="1"/>
</dbReference>
<keyword evidence="1" id="KW-0548">Nucleotidyltransferase</keyword>
<dbReference type="Gene3D" id="3.10.10.10">
    <property type="entry name" value="HIV Type 1 Reverse Transcriptase, subunit A, domain 1"/>
    <property type="match status" value="1"/>
</dbReference>
<evidence type="ECO:0000313" key="2">
    <source>
        <dbReference type="Proteomes" id="UP000321393"/>
    </source>
</evidence>
<dbReference type="SUPFAM" id="SSF56672">
    <property type="entry name" value="DNA/RNA polymerases"/>
    <property type="match status" value="1"/>
</dbReference>
<reference evidence="1 2" key="1">
    <citation type="submission" date="2019-08" db="EMBL/GenBank/DDBJ databases">
        <title>Draft genome sequences of two oriental melons (Cucumis melo L. var makuwa).</title>
        <authorList>
            <person name="Kwon S.-Y."/>
        </authorList>
    </citation>
    <scope>NUCLEOTIDE SEQUENCE [LARGE SCALE GENOMIC DNA]</scope>
    <source>
        <strain evidence="2">cv. SW 3</strain>
        <tissue evidence="1">Leaf</tissue>
    </source>
</reference>
<dbReference type="GO" id="GO:0003964">
    <property type="term" value="F:RNA-directed DNA polymerase activity"/>
    <property type="evidence" value="ECO:0007669"/>
    <property type="project" value="UniProtKB-KW"/>
</dbReference>